<feature type="compositionally biased region" description="Low complexity" evidence="1">
    <location>
        <begin position="76"/>
        <end position="91"/>
    </location>
</feature>
<evidence type="ECO:0000256" key="1">
    <source>
        <dbReference type="SAM" id="MobiDB-lite"/>
    </source>
</evidence>
<name>A0A507FLV5_9FUNG</name>
<sequence>MRLLTFATAASWMLFASAEAPVPSFDRRAETSNDTSVTLDGPPGGTNITGGNATNIAVSSTSVNAVVTSPKNETIPTTKSSSSATSTPSKPADYEVPKTSKNSYITVINPLKGTAHNCGEALKITWSSTNAGNDKFDDETVSFDLVEASNYKDVKLVQGGDFPGEVAIKNLKAEVTLPKVPAGKSYAIKVSYKDTTRFIDWYSTVFEIRCSEVPATTKNAASSSSAAAVVTTAVASEDKPPTDVAKSASGSVAAFTFVSLVVAFLL</sequence>
<accession>A0A507FLV5</accession>
<organism evidence="3 4">
    <name type="scientific">Chytriomyces confervae</name>
    <dbReference type="NCBI Taxonomy" id="246404"/>
    <lineage>
        <taxon>Eukaryota</taxon>
        <taxon>Fungi</taxon>
        <taxon>Fungi incertae sedis</taxon>
        <taxon>Chytridiomycota</taxon>
        <taxon>Chytridiomycota incertae sedis</taxon>
        <taxon>Chytridiomycetes</taxon>
        <taxon>Chytridiales</taxon>
        <taxon>Chytriomycetaceae</taxon>
        <taxon>Chytriomyces</taxon>
    </lineage>
</organism>
<dbReference type="EMBL" id="QEAP01000061">
    <property type="protein sequence ID" value="TPX76007.1"/>
    <property type="molecule type" value="Genomic_DNA"/>
</dbReference>
<feature type="chain" id="PRO_5021327036" evidence="2">
    <location>
        <begin position="19"/>
        <end position="266"/>
    </location>
</feature>
<protein>
    <submittedName>
        <fullName evidence="3">Uncharacterized protein</fullName>
    </submittedName>
</protein>
<evidence type="ECO:0000313" key="3">
    <source>
        <dbReference type="EMBL" id="TPX76007.1"/>
    </source>
</evidence>
<reference evidence="3 4" key="1">
    <citation type="journal article" date="2019" name="Sci. Rep.">
        <title>Comparative genomics of chytrid fungi reveal insights into the obligate biotrophic and pathogenic lifestyle of Synchytrium endobioticum.</title>
        <authorList>
            <person name="van de Vossenberg B.T.L.H."/>
            <person name="Warris S."/>
            <person name="Nguyen H.D.T."/>
            <person name="van Gent-Pelzer M.P.E."/>
            <person name="Joly D.L."/>
            <person name="van de Geest H.C."/>
            <person name="Bonants P.J.M."/>
            <person name="Smith D.S."/>
            <person name="Levesque C.A."/>
            <person name="van der Lee T.A.J."/>
        </authorList>
    </citation>
    <scope>NUCLEOTIDE SEQUENCE [LARGE SCALE GENOMIC DNA]</scope>
    <source>
        <strain evidence="3 4">CBS 675.73</strain>
    </source>
</reference>
<feature type="region of interest" description="Disordered" evidence="1">
    <location>
        <begin position="67"/>
        <end position="96"/>
    </location>
</feature>
<feature type="region of interest" description="Disordered" evidence="1">
    <location>
        <begin position="26"/>
        <end position="51"/>
    </location>
</feature>
<feature type="signal peptide" evidence="2">
    <location>
        <begin position="1"/>
        <end position="18"/>
    </location>
</feature>
<gene>
    <name evidence="3" type="ORF">CcCBS67573_g02730</name>
</gene>
<keyword evidence="2" id="KW-0732">Signal</keyword>
<proteinExistence type="predicted"/>
<keyword evidence="4" id="KW-1185">Reference proteome</keyword>
<dbReference type="OrthoDB" id="10348953at2759"/>
<evidence type="ECO:0000256" key="2">
    <source>
        <dbReference type="SAM" id="SignalP"/>
    </source>
</evidence>
<dbReference type="AlphaFoldDB" id="A0A507FLV5"/>
<comment type="caution">
    <text evidence="3">The sequence shown here is derived from an EMBL/GenBank/DDBJ whole genome shotgun (WGS) entry which is preliminary data.</text>
</comment>
<dbReference type="Proteomes" id="UP000320333">
    <property type="component" value="Unassembled WGS sequence"/>
</dbReference>
<evidence type="ECO:0000313" key="4">
    <source>
        <dbReference type="Proteomes" id="UP000320333"/>
    </source>
</evidence>